<gene>
    <name evidence="1" type="ORF">HaLaN_30266</name>
</gene>
<reference evidence="1 2" key="1">
    <citation type="submission" date="2020-02" db="EMBL/GenBank/DDBJ databases">
        <title>Draft genome sequence of Haematococcus lacustris strain NIES-144.</title>
        <authorList>
            <person name="Morimoto D."/>
            <person name="Nakagawa S."/>
            <person name="Yoshida T."/>
            <person name="Sawayama S."/>
        </authorList>
    </citation>
    <scope>NUCLEOTIDE SEQUENCE [LARGE SCALE GENOMIC DNA]</scope>
    <source>
        <strain evidence="1 2">NIES-144</strain>
    </source>
</reference>
<sequence length="206" mass="22587">MTAVGDHDTVWQHCVAAILGNGGSHDGRHVETSQGTKDVTNQFVTYCKVKGITVPKDPKGDYAFKQFVKREFEAASKSLGAPSLRTADGNPLGSLACLVACAAGFDKDSVVDHQLKEGLAGKPVMPLLLVDHMAFTNFKLYFRLADLYRQVTGEKEPFKELMASNHTALMLQFREVLMKDCKTFGWENINNVRVCGMQGATMARNG</sequence>
<proteinExistence type="predicted"/>
<accession>A0A6A0AG52</accession>
<dbReference type="Proteomes" id="UP000485058">
    <property type="component" value="Unassembled WGS sequence"/>
</dbReference>
<keyword evidence="2" id="KW-1185">Reference proteome</keyword>
<name>A0A6A0AG52_HAELA</name>
<comment type="caution">
    <text evidence="1">The sequence shown here is derived from an EMBL/GenBank/DDBJ whole genome shotgun (WGS) entry which is preliminary data.</text>
</comment>
<protein>
    <submittedName>
        <fullName evidence="1">Uncharacterized protein</fullName>
    </submittedName>
</protein>
<dbReference type="AlphaFoldDB" id="A0A6A0AG52"/>
<evidence type="ECO:0000313" key="2">
    <source>
        <dbReference type="Proteomes" id="UP000485058"/>
    </source>
</evidence>
<dbReference type="EMBL" id="BLLF01005489">
    <property type="protein sequence ID" value="GFH31261.1"/>
    <property type="molecule type" value="Genomic_DNA"/>
</dbReference>
<organism evidence="1 2">
    <name type="scientific">Haematococcus lacustris</name>
    <name type="common">Green alga</name>
    <name type="synonym">Haematococcus pluvialis</name>
    <dbReference type="NCBI Taxonomy" id="44745"/>
    <lineage>
        <taxon>Eukaryota</taxon>
        <taxon>Viridiplantae</taxon>
        <taxon>Chlorophyta</taxon>
        <taxon>core chlorophytes</taxon>
        <taxon>Chlorophyceae</taxon>
        <taxon>CS clade</taxon>
        <taxon>Chlamydomonadales</taxon>
        <taxon>Haematococcaceae</taxon>
        <taxon>Haematococcus</taxon>
    </lineage>
</organism>
<evidence type="ECO:0000313" key="1">
    <source>
        <dbReference type="EMBL" id="GFH31261.1"/>
    </source>
</evidence>